<dbReference type="Proteomes" id="UP001596101">
    <property type="component" value="Unassembled WGS sequence"/>
</dbReference>
<sequence length="150" mass="17078">MDWNLILRRIQDVSNYDAFVELELELSRGQETHLFDFLFTHSISGGRGGGVAACLLIEIDPAPTRSCKELLAEIAKSKWNVSTKEVPFFMISWFGKRTVRNTCQGLIGEANLTPEQTQRVSTIIYWTNSPAANLIRSYHDWPWREADDAS</sequence>
<proteinExistence type="predicted"/>
<dbReference type="RefSeq" id="WP_379756669.1">
    <property type="nucleotide sequence ID" value="NZ_JBHSMR010000013.1"/>
</dbReference>
<protein>
    <submittedName>
        <fullName evidence="1">Uncharacterized protein</fullName>
    </submittedName>
</protein>
<gene>
    <name evidence="1" type="ORF">ACFPQ5_14210</name>
</gene>
<reference evidence="2" key="1">
    <citation type="journal article" date="2019" name="Int. J. Syst. Evol. Microbiol.">
        <title>The Global Catalogue of Microorganisms (GCM) 10K type strain sequencing project: providing services to taxonomists for standard genome sequencing and annotation.</title>
        <authorList>
            <consortium name="The Broad Institute Genomics Platform"/>
            <consortium name="The Broad Institute Genome Sequencing Center for Infectious Disease"/>
            <person name="Wu L."/>
            <person name="Ma J."/>
        </authorList>
    </citation>
    <scope>NUCLEOTIDE SEQUENCE [LARGE SCALE GENOMIC DNA]</scope>
    <source>
        <strain evidence="2">CCUG 43111</strain>
    </source>
</reference>
<organism evidence="1 2">
    <name type="scientific">Massilia suwonensis</name>
    <dbReference type="NCBI Taxonomy" id="648895"/>
    <lineage>
        <taxon>Bacteria</taxon>
        <taxon>Pseudomonadati</taxon>
        <taxon>Pseudomonadota</taxon>
        <taxon>Betaproteobacteria</taxon>
        <taxon>Burkholderiales</taxon>
        <taxon>Oxalobacteraceae</taxon>
        <taxon>Telluria group</taxon>
        <taxon>Massilia</taxon>
    </lineage>
</organism>
<dbReference type="EMBL" id="JBHSMR010000013">
    <property type="protein sequence ID" value="MFC5479347.1"/>
    <property type="molecule type" value="Genomic_DNA"/>
</dbReference>
<comment type="caution">
    <text evidence="1">The sequence shown here is derived from an EMBL/GenBank/DDBJ whole genome shotgun (WGS) entry which is preliminary data.</text>
</comment>
<keyword evidence="2" id="KW-1185">Reference proteome</keyword>
<evidence type="ECO:0000313" key="1">
    <source>
        <dbReference type="EMBL" id="MFC5479347.1"/>
    </source>
</evidence>
<name>A0ABW0MQR0_9BURK</name>
<evidence type="ECO:0000313" key="2">
    <source>
        <dbReference type="Proteomes" id="UP001596101"/>
    </source>
</evidence>
<accession>A0ABW0MQR0</accession>